<dbReference type="GO" id="GO:0035735">
    <property type="term" value="P:intraciliary transport involved in cilium assembly"/>
    <property type="evidence" value="ECO:0007669"/>
    <property type="project" value="TreeGrafter"/>
</dbReference>
<dbReference type="InterPro" id="IPR011990">
    <property type="entry name" value="TPR-like_helical_dom_sf"/>
</dbReference>
<dbReference type="GO" id="GO:0036064">
    <property type="term" value="C:ciliary basal body"/>
    <property type="evidence" value="ECO:0007669"/>
    <property type="project" value="TreeGrafter"/>
</dbReference>
<evidence type="ECO:0000256" key="5">
    <source>
        <dbReference type="ARBA" id="ARBA00022803"/>
    </source>
</evidence>
<keyword evidence="6" id="KW-0966">Cell projection</keyword>
<feature type="region of interest" description="Disordered" evidence="8">
    <location>
        <begin position="33"/>
        <end position="59"/>
    </location>
</feature>
<dbReference type="KEGG" id="gfs:119639025"/>
<accession>A0A9C5YZ60</accession>
<protein>
    <recommendedName>
        <fullName evidence="3">Intraflagellar transport protein 56</fullName>
    </recommendedName>
</protein>
<gene>
    <name evidence="10" type="primary">LOC119639025</name>
</gene>
<feature type="repeat" description="TPR" evidence="7">
    <location>
        <begin position="91"/>
        <end position="124"/>
    </location>
</feature>
<dbReference type="GeneID" id="119639025"/>
<evidence type="ECO:0000313" key="10">
    <source>
        <dbReference type="RefSeq" id="XP_037892125.1"/>
    </source>
</evidence>
<feature type="compositionally biased region" description="Low complexity" evidence="8">
    <location>
        <begin position="50"/>
        <end position="59"/>
    </location>
</feature>
<keyword evidence="9" id="KW-1185">Reference proteome</keyword>
<dbReference type="GO" id="GO:0030992">
    <property type="term" value="C:intraciliary transport particle B"/>
    <property type="evidence" value="ECO:0007669"/>
    <property type="project" value="TreeGrafter"/>
</dbReference>
<dbReference type="PANTHER" id="PTHR14781">
    <property type="entry name" value="INTRAFLAGELLAR TRANSPORT PROTEIN 56"/>
    <property type="match status" value="1"/>
</dbReference>
<evidence type="ECO:0000256" key="4">
    <source>
        <dbReference type="ARBA" id="ARBA00022737"/>
    </source>
</evidence>
<dbReference type="RefSeq" id="XP_037892125.1">
    <property type="nucleotide sequence ID" value="XM_038036197.1"/>
</dbReference>
<dbReference type="GO" id="GO:0097546">
    <property type="term" value="C:ciliary base"/>
    <property type="evidence" value="ECO:0007669"/>
    <property type="project" value="TreeGrafter"/>
</dbReference>
<dbReference type="AlphaFoldDB" id="A0A9C5YZ60"/>
<evidence type="ECO:0000256" key="3">
    <source>
        <dbReference type="ARBA" id="ARBA00019387"/>
    </source>
</evidence>
<proteinExistence type="inferred from homology"/>
<evidence type="ECO:0000313" key="9">
    <source>
        <dbReference type="Proteomes" id="UP000092443"/>
    </source>
</evidence>
<evidence type="ECO:0000256" key="2">
    <source>
        <dbReference type="ARBA" id="ARBA00007834"/>
    </source>
</evidence>
<dbReference type="Proteomes" id="UP000092443">
    <property type="component" value="Unplaced"/>
</dbReference>
<dbReference type="PROSITE" id="PS50005">
    <property type="entry name" value="TPR"/>
    <property type="match status" value="1"/>
</dbReference>
<dbReference type="GO" id="GO:0120170">
    <property type="term" value="F:intraciliary transport particle B binding"/>
    <property type="evidence" value="ECO:0007669"/>
    <property type="project" value="TreeGrafter"/>
</dbReference>
<dbReference type="PANTHER" id="PTHR14781:SF0">
    <property type="entry name" value="INTRAFLAGELLAR TRANSPORT PROTEIN 56"/>
    <property type="match status" value="1"/>
</dbReference>
<organism evidence="9 10">
    <name type="scientific">Glossina fuscipes</name>
    <dbReference type="NCBI Taxonomy" id="7396"/>
    <lineage>
        <taxon>Eukaryota</taxon>
        <taxon>Metazoa</taxon>
        <taxon>Ecdysozoa</taxon>
        <taxon>Arthropoda</taxon>
        <taxon>Hexapoda</taxon>
        <taxon>Insecta</taxon>
        <taxon>Pterygota</taxon>
        <taxon>Neoptera</taxon>
        <taxon>Endopterygota</taxon>
        <taxon>Diptera</taxon>
        <taxon>Brachycera</taxon>
        <taxon>Muscomorpha</taxon>
        <taxon>Hippoboscoidea</taxon>
        <taxon>Glossinidae</taxon>
        <taxon>Glossina</taxon>
    </lineage>
</organism>
<dbReference type="InterPro" id="IPR030511">
    <property type="entry name" value="TTC26"/>
</dbReference>
<comment type="subcellular location">
    <subcellularLocation>
        <location evidence="1">Cell projection</location>
        <location evidence="1">Cilium</location>
    </subcellularLocation>
</comment>
<comment type="similarity">
    <text evidence="2">Belongs to the IFT56 family.</text>
</comment>
<sequence>MSITQATQTDTHEFHADAECIYFTESLNHPSNNKILSRGKNDSASSRHLPNSNASKSAPPSLEEFIMKRDYTGAKVFLEFTLDSEEQDKQIIIEQWLAFCYFHLGDYQQALDQYQHIQQLEPAVEDLSLNRAVCMFYLGMYEDAQNLIEQIPNTALKLRLMFHLAHKFNNEEEVMNLLETFQLQVEDQLSVASMHYLRAHYQESVDIYKRLLLDNKDYTAINVYLALCFYKMDYYDMAQEVLDVYLTKYADSTIAINLKACNRFRLFSGRVAEQEIKNISDNGTFGADLIRHNLVVFRNGEGALQVLPTLLNIIPEARLNLAIYYLKNGEVQEAHSLLKEMQPTIPHEYILKGVVHASLGQQLKSQEHIKTAQQNLHLVGSSTAECDTIPGRQAMASAFFLYGQFEEVLVYMNSIRSYFVNDDIFNYNFAQAKCATGCYKEAEELLTQINDIDMKNQHTYCMILAKCHIHCGCPELAWNIFITRNSSSEAFLLLQMIANECYKCGEFWVAAKAFDMLEKLDPSPENWEGKRGACAGVLYGLVTKYEKSRPHNGIADVIGLLRDSSNPQAESMIKVIRKNANLLK</sequence>
<keyword evidence="4" id="KW-0677">Repeat</keyword>
<evidence type="ECO:0000256" key="1">
    <source>
        <dbReference type="ARBA" id="ARBA00004138"/>
    </source>
</evidence>
<dbReference type="FunFam" id="1.25.40.10:FF:000233">
    <property type="entry name" value="Tetratricopeptide repeat domain 26"/>
    <property type="match status" value="1"/>
</dbReference>
<keyword evidence="5 7" id="KW-0802">TPR repeat</keyword>
<dbReference type="GO" id="GO:0035720">
    <property type="term" value="P:intraciliary anterograde transport"/>
    <property type="evidence" value="ECO:0007669"/>
    <property type="project" value="TreeGrafter"/>
</dbReference>
<dbReference type="SUPFAM" id="SSF48452">
    <property type="entry name" value="TPR-like"/>
    <property type="match status" value="2"/>
</dbReference>
<evidence type="ECO:0000256" key="6">
    <source>
        <dbReference type="ARBA" id="ARBA00023273"/>
    </source>
</evidence>
<evidence type="ECO:0000256" key="7">
    <source>
        <dbReference type="PROSITE-ProRule" id="PRU00339"/>
    </source>
</evidence>
<dbReference type="InterPro" id="IPR019734">
    <property type="entry name" value="TPR_rpt"/>
</dbReference>
<dbReference type="Pfam" id="PF14559">
    <property type="entry name" value="TPR_19"/>
    <property type="match status" value="1"/>
</dbReference>
<reference evidence="10" key="1">
    <citation type="submission" date="2025-08" db="UniProtKB">
        <authorList>
            <consortium name="RefSeq"/>
        </authorList>
    </citation>
    <scope>IDENTIFICATION</scope>
    <source>
        <tissue evidence="10">Whole body pupa</tissue>
    </source>
</reference>
<evidence type="ECO:0000256" key="8">
    <source>
        <dbReference type="SAM" id="MobiDB-lite"/>
    </source>
</evidence>
<name>A0A9C5YZ60_9MUSC</name>
<dbReference type="Gene3D" id="1.25.40.10">
    <property type="entry name" value="Tetratricopeptide repeat domain"/>
    <property type="match status" value="2"/>
</dbReference>